<dbReference type="Gene3D" id="1.10.3210.10">
    <property type="entry name" value="Hypothetical protein af1432"/>
    <property type="match status" value="1"/>
</dbReference>
<sequence>MGKIDLTFAKNSFRRYLEDYDQKDPKIHLKKVHTFCVVEAADYICTQEKINEEDHELALLIALLHDIGRFEQLRQFNSYDDNRFDHASFGVQVLFQEGRIQEFIKTREFDQIIRQAIAWHSAYELPDMEEERILLHCRIIRDADKLDNFRVKATESLEAHFDVSKEVVEREQVSPQVLDAVRNHRCLLRGERKTHLDMWISYLAFIFDLNFSSSFRYILEHDYINNNIDRMVYREEKAARAMEEIRSICMEYLQAGCKTKNCQ</sequence>
<dbReference type="AlphaFoldDB" id="A0A9D2FR61"/>
<feature type="domain" description="HD/PDEase" evidence="1">
    <location>
        <begin position="26"/>
        <end position="158"/>
    </location>
</feature>
<name>A0A9D2FR61_9FIRM</name>
<dbReference type="Proteomes" id="UP000824056">
    <property type="component" value="Unassembled WGS sequence"/>
</dbReference>
<dbReference type="CDD" id="cd00077">
    <property type="entry name" value="HDc"/>
    <property type="match status" value="1"/>
</dbReference>
<dbReference type="InterPro" id="IPR006675">
    <property type="entry name" value="HDIG_dom"/>
</dbReference>
<accession>A0A9D2FR61</accession>
<gene>
    <name evidence="2" type="ORF">H9809_04475</name>
</gene>
<evidence type="ECO:0000313" key="3">
    <source>
        <dbReference type="Proteomes" id="UP000824056"/>
    </source>
</evidence>
<reference evidence="2" key="2">
    <citation type="submission" date="2021-04" db="EMBL/GenBank/DDBJ databases">
        <authorList>
            <person name="Gilroy R."/>
        </authorList>
    </citation>
    <scope>NUCLEOTIDE SEQUENCE</scope>
    <source>
        <strain evidence="2">1068</strain>
    </source>
</reference>
<dbReference type="EMBL" id="DXBG01000108">
    <property type="protein sequence ID" value="HIZ65146.1"/>
    <property type="molecule type" value="Genomic_DNA"/>
</dbReference>
<evidence type="ECO:0000259" key="1">
    <source>
        <dbReference type="SMART" id="SM00471"/>
    </source>
</evidence>
<comment type="caution">
    <text evidence="2">The sequence shown here is derived from an EMBL/GenBank/DDBJ whole genome shotgun (WGS) entry which is preliminary data.</text>
</comment>
<dbReference type="InterPro" id="IPR003607">
    <property type="entry name" value="HD/PDEase_dom"/>
</dbReference>
<evidence type="ECO:0000313" key="2">
    <source>
        <dbReference type="EMBL" id="HIZ65146.1"/>
    </source>
</evidence>
<dbReference type="Pfam" id="PF01966">
    <property type="entry name" value="HD"/>
    <property type="match status" value="1"/>
</dbReference>
<dbReference type="NCBIfam" id="TIGR00277">
    <property type="entry name" value="HDIG"/>
    <property type="match status" value="1"/>
</dbReference>
<proteinExistence type="predicted"/>
<dbReference type="InterPro" id="IPR006674">
    <property type="entry name" value="HD_domain"/>
</dbReference>
<protein>
    <submittedName>
        <fullName evidence="2">HD domain-containing protein</fullName>
    </submittedName>
</protein>
<organism evidence="2 3">
    <name type="scientific">Candidatus Blautia pullicola</name>
    <dbReference type="NCBI Taxonomy" id="2838498"/>
    <lineage>
        <taxon>Bacteria</taxon>
        <taxon>Bacillati</taxon>
        <taxon>Bacillota</taxon>
        <taxon>Clostridia</taxon>
        <taxon>Lachnospirales</taxon>
        <taxon>Lachnospiraceae</taxon>
        <taxon>Blautia</taxon>
    </lineage>
</organism>
<dbReference type="SUPFAM" id="SSF109604">
    <property type="entry name" value="HD-domain/PDEase-like"/>
    <property type="match status" value="1"/>
</dbReference>
<reference evidence="2" key="1">
    <citation type="journal article" date="2021" name="PeerJ">
        <title>Extensive microbial diversity within the chicken gut microbiome revealed by metagenomics and culture.</title>
        <authorList>
            <person name="Gilroy R."/>
            <person name="Ravi A."/>
            <person name="Getino M."/>
            <person name="Pursley I."/>
            <person name="Horton D.L."/>
            <person name="Alikhan N.F."/>
            <person name="Baker D."/>
            <person name="Gharbi K."/>
            <person name="Hall N."/>
            <person name="Watson M."/>
            <person name="Adriaenssens E.M."/>
            <person name="Foster-Nyarko E."/>
            <person name="Jarju S."/>
            <person name="Secka A."/>
            <person name="Antonio M."/>
            <person name="Oren A."/>
            <person name="Chaudhuri R.R."/>
            <person name="La Ragione R."/>
            <person name="Hildebrand F."/>
            <person name="Pallen M.J."/>
        </authorList>
    </citation>
    <scope>NUCLEOTIDE SEQUENCE</scope>
    <source>
        <strain evidence="2">1068</strain>
    </source>
</reference>
<dbReference type="SMART" id="SM00471">
    <property type="entry name" value="HDc"/>
    <property type="match status" value="1"/>
</dbReference>